<comment type="caution">
    <text evidence="2">The sequence shown here is derived from an EMBL/GenBank/DDBJ whole genome shotgun (WGS) entry which is preliminary data.</text>
</comment>
<organism evidence="2 3">
    <name type="scientific">Streptomyces fumanus</name>
    <dbReference type="NCBI Taxonomy" id="67302"/>
    <lineage>
        <taxon>Bacteria</taxon>
        <taxon>Bacillati</taxon>
        <taxon>Actinomycetota</taxon>
        <taxon>Actinomycetes</taxon>
        <taxon>Kitasatosporales</taxon>
        <taxon>Streptomycetaceae</taxon>
        <taxon>Streptomyces</taxon>
    </lineage>
</organism>
<dbReference type="EMBL" id="BNBI01000001">
    <property type="protein sequence ID" value="GHE82744.1"/>
    <property type="molecule type" value="Genomic_DNA"/>
</dbReference>
<evidence type="ECO:0000313" key="2">
    <source>
        <dbReference type="EMBL" id="GHE82744.1"/>
    </source>
</evidence>
<reference evidence="2" key="2">
    <citation type="submission" date="2020-09" db="EMBL/GenBank/DDBJ databases">
        <authorList>
            <person name="Sun Q."/>
            <person name="Ohkuma M."/>
        </authorList>
    </citation>
    <scope>NUCLEOTIDE SEQUENCE</scope>
    <source>
        <strain evidence="2">JCM 4477</strain>
    </source>
</reference>
<evidence type="ECO:0000256" key="1">
    <source>
        <dbReference type="SAM" id="Phobius"/>
    </source>
</evidence>
<keyword evidence="1" id="KW-0472">Membrane</keyword>
<dbReference type="RefSeq" id="WP_190202062.1">
    <property type="nucleotide sequence ID" value="NZ_BNBI01000001.1"/>
</dbReference>
<accession>A0A919A2P5</accession>
<keyword evidence="1" id="KW-1133">Transmembrane helix</keyword>
<sequence length="199" mass="21312">MRVAYALLRHEARLLVSLGLWLARRTHGVVPGARAFGYARGQGAMAFGLAFVCVIESVGMSVLLRDLPAVHHVVLVLDVYTVVIVVGLHAASVVRPHVLDADAGVLRIRRAVHADLRIPLDRIASVRRELRTTHPPADGELDLAVGAQTSLTIELAEPVAHTALLGRRRAVRVVRCHADDADALVRAITGARAARPGGV</sequence>
<proteinExistence type="predicted"/>
<feature type="transmembrane region" description="Helical" evidence="1">
    <location>
        <begin position="73"/>
        <end position="91"/>
    </location>
</feature>
<gene>
    <name evidence="2" type="ORF">GCM10018772_01160</name>
</gene>
<keyword evidence="1" id="KW-0812">Transmembrane</keyword>
<evidence type="ECO:0000313" key="3">
    <source>
        <dbReference type="Proteomes" id="UP000630718"/>
    </source>
</evidence>
<reference evidence="2" key="1">
    <citation type="journal article" date="2014" name="Int. J. Syst. Evol. Microbiol.">
        <title>Complete genome sequence of Corynebacterium casei LMG S-19264T (=DSM 44701T), isolated from a smear-ripened cheese.</title>
        <authorList>
            <consortium name="US DOE Joint Genome Institute (JGI-PGF)"/>
            <person name="Walter F."/>
            <person name="Albersmeier A."/>
            <person name="Kalinowski J."/>
            <person name="Ruckert C."/>
        </authorList>
    </citation>
    <scope>NUCLEOTIDE SEQUENCE</scope>
    <source>
        <strain evidence="2">JCM 4477</strain>
    </source>
</reference>
<feature type="transmembrane region" description="Helical" evidence="1">
    <location>
        <begin position="44"/>
        <end position="64"/>
    </location>
</feature>
<name>A0A919A2P5_9ACTN</name>
<dbReference type="AlphaFoldDB" id="A0A919A2P5"/>
<dbReference type="Proteomes" id="UP000630718">
    <property type="component" value="Unassembled WGS sequence"/>
</dbReference>
<protein>
    <submittedName>
        <fullName evidence="2">Uncharacterized protein</fullName>
    </submittedName>
</protein>
<keyword evidence="3" id="KW-1185">Reference proteome</keyword>